<comment type="caution">
    <text evidence="2">The sequence shown here is derived from an EMBL/GenBank/DDBJ whole genome shotgun (WGS) entry which is preliminary data.</text>
</comment>
<keyword evidence="3" id="KW-1185">Reference proteome</keyword>
<feature type="compositionally biased region" description="Basic residues" evidence="1">
    <location>
        <begin position="44"/>
        <end position="53"/>
    </location>
</feature>
<dbReference type="EMBL" id="JAYDCJ010000001">
    <property type="protein sequence ID" value="MEA1079502.1"/>
    <property type="molecule type" value="Genomic_DNA"/>
</dbReference>
<dbReference type="RefSeq" id="WP_322854022.1">
    <property type="nucleotide sequence ID" value="NZ_JAYDCJ010000001.1"/>
</dbReference>
<sequence length="53" mass="6009">MSDILDSLKKDYDALKKSGIKFDPKLEQLLKSKDKAPQRIVEPKKRKPPKTGG</sequence>
<reference evidence="2 3" key="1">
    <citation type="submission" date="2023-12" db="EMBL/GenBank/DDBJ databases">
        <title>Marinobacter qingdaonensis sp. nov., isolated from the intertidal sediment of Qingdao, PR China.</title>
        <authorList>
            <person name="Li Y."/>
        </authorList>
    </citation>
    <scope>NUCLEOTIDE SEQUENCE [LARGE SCALE GENOMIC DNA]</scope>
    <source>
        <strain evidence="2 3">ASW11-75</strain>
    </source>
</reference>
<protein>
    <submittedName>
        <fullName evidence="2">Uncharacterized protein</fullName>
    </submittedName>
</protein>
<gene>
    <name evidence="2" type="ORF">U5822_02400</name>
</gene>
<evidence type="ECO:0000313" key="2">
    <source>
        <dbReference type="EMBL" id="MEA1079502.1"/>
    </source>
</evidence>
<evidence type="ECO:0000313" key="3">
    <source>
        <dbReference type="Proteomes" id="UP001305746"/>
    </source>
</evidence>
<proteinExistence type="predicted"/>
<accession>A0ABU5NUT2</accession>
<dbReference type="Proteomes" id="UP001305746">
    <property type="component" value="Unassembled WGS sequence"/>
</dbReference>
<name>A0ABU5NUT2_9GAMM</name>
<evidence type="ECO:0000256" key="1">
    <source>
        <dbReference type="SAM" id="MobiDB-lite"/>
    </source>
</evidence>
<feature type="compositionally biased region" description="Basic and acidic residues" evidence="1">
    <location>
        <begin position="29"/>
        <end position="43"/>
    </location>
</feature>
<organism evidence="2 3">
    <name type="scientific">Marinobacter qingdaonensis</name>
    <dbReference type="NCBI Taxonomy" id="3108486"/>
    <lineage>
        <taxon>Bacteria</taxon>
        <taxon>Pseudomonadati</taxon>
        <taxon>Pseudomonadota</taxon>
        <taxon>Gammaproteobacteria</taxon>
        <taxon>Pseudomonadales</taxon>
        <taxon>Marinobacteraceae</taxon>
        <taxon>Marinobacter</taxon>
    </lineage>
</organism>
<feature type="region of interest" description="Disordered" evidence="1">
    <location>
        <begin position="29"/>
        <end position="53"/>
    </location>
</feature>